<dbReference type="InterPro" id="IPR010057">
    <property type="entry name" value="Transcription_activator_Rgg_C"/>
</dbReference>
<dbReference type="InterPro" id="IPR011990">
    <property type="entry name" value="TPR-like_helical_dom_sf"/>
</dbReference>
<reference evidence="2 3" key="1">
    <citation type="journal article" date="2015" name="Genome Announc.">
        <title>Expanding the biotechnology potential of lactobacilli through comparative genomics of 213 strains and associated genera.</title>
        <authorList>
            <person name="Sun Z."/>
            <person name="Harris H.M."/>
            <person name="McCann A."/>
            <person name="Guo C."/>
            <person name="Argimon S."/>
            <person name="Zhang W."/>
            <person name="Yang X."/>
            <person name="Jeffery I.B."/>
            <person name="Cooney J.C."/>
            <person name="Kagawa T.F."/>
            <person name="Liu W."/>
            <person name="Song Y."/>
            <person name="Salvetti E."/>
            <person name="Wrobel A."/>
            <person name="Rasinkangas P."/>
            <person name="Parkhill J."/>
            <person name="Rea M.C."/>
            <person name="O'Sullivan O."/>
            <person name="Ritari J."/>
            <person name="Douillard F.P."/>
            <person name="Paul Ross R."/>
            <person name="Yang R."/>
            <person name="Briner A.E."/>
            <person name="Felis G.E."/>
            <person name="de Vos W.M."/>
            <person name="Barrangou R."/>
            <person name="Klaenhammer T.R."/>
            <person name="Caufield P.W."/>
            <person name="Cui Y."/>
            <person name="Zhang H."/>
            <person name="O'Toole P.W."/>
        </authorList>
    </citation>
    <scope>NUCLEOTIDE SEQUENCE [LARGE SCALE GENOMIC DNA]</scope>
    <source>
        <strain evidence="2 3">DSM 19907</strain>
    </source>
</reference>
<sequence length="308" mass="36239">MEKVAYSSQETSMIDYGKTFKHLREQKGISITSAANGVVSKSFLSRFERGLSDISFDKLIRLLTNINISAEEFIYLAHYREQQPLEFHYEETKDYIGPKESVKRSEKIDHYLWEYRRTKTSHDYLNYLKIKSHYDQADPLTIEERQFIYDYLFKIETWTHYELRLFMATLDSFSSDQVFLLTKQMVKNGSETIDVNWNHQADFLYIILKAALMMALAGKEKELSTLIELAQQSIHNQQYLYEKSELHFLSGLRLCLRGAVSEGRQMVRKTIQVFKTLDAPDLVTLYESYWQSFLTANPAIVKSNEFKE</sequence>
<dbReference type="SMART" id="SM00530">
    <property type="entry name" value="HTH_XRE"/>
    <property type="match status" value="1"/>
</dbReference>
<dbReference type="InterPro" id="IPR010982">
    <property type="entry name" value="Lambda_DNA-bd_dom_sf"/>
</dbReference>
<name>A0ABR5PGS7_9LACO</name>
<evidence type="ECO:0000313" key="2">
    <source>
        <dbReference type="EMBL" id="KRL18532.1"/>
    </source>
</evidence>
<dbReference type="PANTHER" id="PTHR37038">
    <property type="entry name" value="TRANSCRIPTIONAL REGULATOR-RELATED"/>
    <property type="match status" value="1"/>
</dbReference>
<dbReference type="Pfam" id="PF01381">
    <property type="entry name" value="HTH_3"/>
    <property type="match status" value="1"/>
</dbReference>
<gene>
    <name evidence="2" type="ORF">FD12_GL002460</name>
</gene>
<dbReference type="Proteomes" id="UP000051977">
    <property type="component" value="Unassembled WGS sequence"/>
</dbReference>
<proteinExistence type="predicted"/>
<dbReference type="GO" id="GO:0003677">
    <property type="term" value="F:DNA binding"/>
    <property type="evidence" value="ECO:0007669"/>
    <property type="project" value="UniProtKB-KW"/>
</dbReference>
<protein>
    <submittedName>
        <fullName evidence="2">DNA-binding helix-turn-helix protein</fullName>
    </submittedName>
</protein>
<dbReference type="CDD" id="cd00093">
    <property type="entry name" value="HTH_XRE"/>
    <property type="match status" value="1"/>
</dbReference>
<keyword evidence="2" id="KW-0238">DNA-binding</keyword>
<dbReference type="Gene3D" id="1.25.40.10">
    <property type="entry name" value="Tetratricopeptide repeat domain"/>
    <property type="match status" value="1"/>
</dbReference>
<comment type="caution">
    <text evidence="2">The sequence shown here is derived from an EMBL/GenBank/DDBJ whole genome shotgun (WGS) entry which is preliminary data.</text>
</comment>
<evidence type="ECO:0000259" key="1">
    <source>
        <dbReference type="PROSITE" id="PS50943"/>
    </source>
</evidence>
<dbReference type="InterPro" id="IPR001387">
    <property type="entry name" value="Cro/C1-type_HTH"/>
</dbReference>
<dbReference type="Pfam" id="PF21259">
    <property type="entry name" value="Rgg_C"/>
    <property type="match status" value="1"/>
</dbReference>
<keyword evidence="3" id="KW-1185">Reference proteome</keyword>
<dbReference type="SUPFAM" id="SSF47413">
    <property type="entry name" value="lambda repressor-like DNA-binding domains"/>
    <property type="match status" value="1"/>
</dbReference>
<feature type="domain" description="HTH cro/C1-type" evidence="1">
    <location>
        <begin position="20"/>
        <end position="73"/>
    </location>
</feature>
<dbReference type="EMBL" id="AZEI01000004">
    <property type="protein sequence ID" value="KRL18532.1"/>
    <property type="molecule type" value="Genomic_DNA"/>
</dbReference>
<accession>A0ABR5PGS7</accession>
<organism evidence="2 3">
    <name type="scientific">Lentilactobacillus rapi DSM 19907 = JCM 15042</name>
    <dbReference type="NCBI Taxonomy" id="1423795"/>
    <lineage>
        <taxon>Bacteria</taxon>
        <taxon>Bacillati</taxon>
        <taxon>Bacillota</taxon>
        <taxon>Bacilli</taxon>
        <taxon>Lactobacillales</taxon>
        <taxon>Lactobacillaceae</taxon>
        <taxon>Lentilactobacillus</taxon>
    </lineage>
</organism>
<dbReference type="NCBIfam" id="TIGR01716">
    <property type="entry name" value="RGG_Cterm"/>
    <property type="match status" value="1"/>
</dbReference>
<dbReference type="PROSITE" id="PS50943">
    <property type="entry name" value="HTH_CROC1"/>
    <property type="match status" value="1"/>
</dbReference>
<dbReference type="InterPro" id="IPR053163">
    <property type="entry name" value="HTH-type_regulator_Rgg"/>
</dbReference>
<evidence type="ECO:0000313" key="3">
    <source>
        <dbReference type="Proteomes" id="UP000051977"/>
    </source>
</evidence>